<dbReference type="RefSeq" id="WP_075625368.1">
    <property type="nucleotide sequence ID" value="NZ_FOAM01000033.1"/>
</dbReference>
<evidence type="ECO:0000259" key="1">
    <source>
        <dbReference type="Pfam" id="PF00155"/>
    </source>
</evidence>
<dbReference type="Pfam" id="PF00155">
    <property type="entry name" value="Aminotran_1_2"/>
    <property type="match status" value="1"/>
</dbReference>
<dbReference type="PANTHER" id="PTHR46577">
    <property type="entry name" value="HTH-TYPE TRANSCRIPTIONAL REGULATORY PROTEIN GABR"/>
    <property type="match status" value="1"/>
</dbReference>
<dbReference type="InterPro" id="IPR015421">
    <property type="entry name" value="PyrdxlP-dep_Trfase_major"/>
</dbReference>
<organism evidence="2 3">
    <name type="scientific">Xaviernesmea oryzae</name>
    <dbReference type="NCBI Taxonomy" id="464029"/>
    <lineage>
        <taxon>Bacteria</taxon>
        <taxon>Pseudomonadati</taxon>
        <taxon>Pseudomonadota</taxon>
        <taxon>Alphaproteobacteria</taxon>
        <taxon>Hyphomicrobiales</taxon>
        <taxon>Rhizobiaceae</taxon>
        <taxon>Rhizobium/Agrobacterium group</taxon>
        <taxon>Xaviernesmea</taxon>
    </lineage>
</organism>
<feature type="domain" description="Aminotransferase class I/classII large" evidence="1">
    <location>
        <begin position="85"/>
        <end position="371"/>
    </location>
</feature>
<reference evidence="2 3" key="1">
    <citation type="submission" date="2016-09" db="EMBL/GenBank/DDBJ databases">
        <title>Rhizobium sp. nov., a novel species isolated from the rice rhizosphere.</title>
        <authorList>
            <person name="Zhao J."/>
            <person name="Zhang X."/>
        </authorList>
    </citation>
    <scope>NUCLEOTIDE SEQUENCE [LARGE SCALE GENOMIC DNA]</scope>
    <source>
        <strain evidence="2 3">1.7048</strain>
    </source>
</reference>
<dbReference type="Gene3D" id="3.40.640.10">
    <property type="entry name" value="Type I PLP-dependent aspartate aminotransferase-like (Major domain)"/>
    <property type="match status" value="1"/>
</dbReference>
<dbReference type="PANTHER" id="PTHR46577:SF1">
    <property type="entry name" value="HTH-TYPE TRANSCRIPTIONAL REGULATORY PROTEIN GABR"/>
    <property type="match status" value="1"/>
</dbReference>
<dbReference type="InterPro" id="IPR015422">
    <property type="entry name" value="PyrdxlP-dep_Trfase_small"/>
</dbReference>
<comment type="caution">
    <text evidence="2">The sequence shown here is derived from an EMBL/GenBank/DDBJ whole genome shotgun (WGS) entry which is preliminary data.</text>
</comment>
<dbReference type="InterPro" id="IPR015424">
    <property type="entry name" value="PyrdxlP-dep_Trfase"/>
</dbReference>
<dbReference type="GO" id="GO:0030170">
    <property type="term" value="F:pyridoxal phosphate binding"/>
    <property type="evidence" value="ECO:0007669"/>
    <property type="project" value="InterPro"/>
</dbReference>
<dbReference type="InterPro" id="IPR051446">
    <property type="entry name" value="HTH_trans_reg/aminotransferase"/>
</dbReference>
<dbReference type="Gene3D" id="3.90.1150.10">
    <property type="entry name" value="Aspartate Aminotransferase, domain 1"/>
    <property type="match status" value="1"/>
</dbReference>
<dbReference type="OrthoDB" id="9794015at2"/>
<dbReference type="CDD" id="cd00609">
    <property type="entry name" value="AAT_like"/>
    <property type="match status" value="1"/>
</dbReference>
<keyword evidence="3" id="KW-1185">Reference proteome</keyword>
<dbReference type="EMBL" id="MKIP01000021">
    <property type="protein sequence ID" value="OLP62677.1"/>
    <property type="molecule type" value="Genomic_DNA"/>
</dbReference>
<proteinExistence type="predicted"/>
<dbReference type="Proteomes" id="UP000186364">
    <property type="component" value="Unassembled WGS sequence"/>
</dbReference>
<dbReference type="SUPFAM" id="SSF53383">
    <property type="entry name" value="PLP-dependent transferases"/>
    <property type="match status" value="1"/>
</dbReference>
<dbReference type="InterPro" id="IPR004839">
    <property type="entry name" value="Aminotransferase_I/II_large"/>
</dbReference>
<evidence type="ECO:0000313" key="3">
    <source>
        <dbReference type="Proteomes" id="UP000186364"/>
    </source>
</evidence>
<accession>A0A1Q9B3Q3</accession>
<gene>
    <name evidence="2" type="ORF">BJF93_09005</name>
</gene>
<evidence type="ECO:0000313" key="2">
    <source>
        <dbReference type="EMBL" id="OLP62677.1"/>
    </source>
</evidence>
<sequence length="382" mass="41682">MDAVLSHANATPESLASWQAIDLSRSIPPQPSLFTPMLQESLERLACRRDIGLLLRNSTAGGTAGDRSAARLWLRSRLPLDMLDERVLVCNGTQAALLLLFEALVGQGGLLAAEALSYGVLSQLAARAHIRVCGVELDDHGIDPSSFEAVCRRHRPKALYCNPTVHNPTASIMPEDHRQAIVDIARHYGVAIIEDEPLGCLHPEAPAPIAAMAPDITWYVAGVTKGLAHGFRIAYLVGPSEREIQEIASAVGRLSYWFPSALSAAVLRDWIESGSADQIRTAISEEAKIRQKMASDILVGLDLTLREGALHGWLMLPQKLDRRELVQKLAQNNVFIRQSDAFAVEPHRRQVNAVRISLSSPLDRQDVVRGLGAIAKECQASM</sequence>
<name>A0A1Q9B3Q3_9HYPH</name>
<dbReference type="AlphaFoldDB" id="A0A1Q9B3Q3"/>
<protein>
    <recommendedName>
        <fullName evidence="1">Aminotransferase class I/classII large domain-containing protein</fullName>
    </recommendedName>
</protein>